<protein>
    <recommendedName>
        <fullName evidence="4">RRM domain-containing protein</fullName>
    </recommendedName>
</protein>
<accession>A0A9P3LFG1</accession>
<evidence type="ECO:0000313" key="6">
    <source>
        <dbReference type="Proteomes" id="UP000703269"/>
    </source>
</evidence>
<dbReference type="OrthoDB" id="3265210at2759"/>
<evidence type="ECO:0000256" key="3">
    <source>
        <dbReference type="SAM" id="MobiDB-lite"/>
    </source>
</evidence>
<dbReference type="Pfam" id="PF00076">
    <property type="entry name" value="RRM_1"/>
    <property type="match status" value="1"/>
</dbReference>
<dbReference type="Gene3D" id="3.30.70.330">
    <property type="match status" value="1"/>
</dbReference>
<dbReference type="CDD" id="cd00590">
    <property type="entry name" value="RRM_SF"/>
    <property type="match status" value="1"/>
</dbReference>
<reference evidence="5 6" key="1">
    <citation type="submission" date="2021-08" db="EMBL/GenBank/DDBJ databases">
        <title>Draft Genome Sequence of Phanerochaete sordida strain YK-624.</title>
        <authorList>
            <person name="Mori T."/>
            <person name="Dohra H."/>
            <person name="Suzuki T."/>
            <person name="Kawagishi H."/>
            <person name="Hirai H."/>
        </authorList>
    </citation>
    <scope>NUCLEOTIDE SEQUENCE [LARGE SCALE GENOMIC DNA]</scope>
    <source>
        <strain evidence="5 6">YK-624</strain>
    </source>
</reference>
<dbReference type="InterPro" id="IPR000504">
    <property type="entry name" value="RRM_dom"/>
</dbReference>
<dbReference type="SMART" id="SM00360">
    <property type="entry name" value="RRM"/>
    <property type="match status" value="1"/>
</dbReference>
<dbReference type="Proteomes" id="UP000703269">
    <property type="component" value="Unassembled WGS sequence"/>
</dbReference>
<dbReference type="GO" id="GO:0005737">
    <property type="term" value="C:cytoplasm"/>
    <property type="evidence" value="ECO:0007669"/>
    <property type="project" value="TreeGrafter"/>
</dbReference>
<evidence type="ECO:0000256" key="2">
    <source>
        <dbReference type="PROSITE-ProRule" id="PRU00176"/>
    </source>
</evidence>
<keyword evidence="6" id="KW-1185">Reference proteome</keyword>
<dbReference type="SUPFAM" id="SSF54928">
    <property type="entry name" value="RNA-binding domain, RBD"/>
    <property type="match status" value="1"/>
</dbReference>
<evidence type="ECO:0000313" key="5">
    <source>
        <dbReference type="EMBL" id="GJE92589.1"/>
    </source>
</evidence>
<organism evidence="5 6">
    <name type="scientific">Phanerochaete sordida</name>
    <dbReference type="NCBI Taxonomy" id="48140"/>
    <lineage>
        <taxon>Eukaryota</taxon>
        <taxon>Fungi</taxon>
        <taxon>Dikarya</taxon>
        <taxon>Basidiomycota</taxon>
        <taxon>Agaricomycotina</taxon>
        <taxon>Agaricomycetes</taxon>
        <taxon>Polyporales</taxon>
        <taxon>Phanerochaetaceae</taxon>
        <taxon>Phanerochaete</taxon>
    </lineage>
</organism>
<sequence length="663" mass="75829">MQEAFESCGPITSGGKHPSANFFGKNWQINFSSIYFAEMALATMHKTILRNVEPFWLLRLSASWDGKETLPDDPLFPQFVQTYEEHHPLHYYNAQELFRYFRNAGPLVSVERAVDIGHETTTCVVQYWNEEHANFARLNAGSLAPDSDQRTSPLPSFTLRAYNPYNLYITKLSPAVDTQDLRERFGEWGDIVEAKVVRRGTRAAYAFVSYRTKVEALHAMDAMRGTLIYGQAIEVRYHVPAVQGVFRETRFSAGGGGSGATNFASSHKPPASDTRRDPTPDPAASERERREEEALRRRREAEAAAAREAERRARRSEALSRRRSAEAGAIRARKSAADAEGEHGAARTRLGHAKEHYETARKDSTDAEEALAAAERALEAAQDRAAEALRATVGAAEAMLQAKRHELDAWSSMNEALEDRRHAEAEQERVYGETQAVMDETEDLAAEERRQEELAEAVRRMKEMREAEEADRREQEVRRKAEEAERERKAREEAERVAREKQEREARHKAYLAAAAAETQRCQSRDVKRWLINKLWKWNSDRALRRFEFVSQEFDDIKFCESQPLTFDSVPWPVLQTPLVLTFNDIDWAAVERFFEALKRSSAGESQYNTMVEKAHRRFHPDKWRSRGLLNTVLDEDLRKKLEKAGNIVAQAITPIWRASRSQ</sequence>
<dbReference type="PANTHER" id="PTHR15481">
    <property type="entry name" value="RIBONUCLEIC ACID BINDING PROTEIN S1"/>
    <property type="match status" value="1"/>
</dbReference>
<name>A0A9P3LFG1_9APHY</name>
<feature type="compositionally biased region" description="Basic and acidic residues" evidence="3">
    <location>
        <begin position="273"/>
        <end position="325"/>
    </location>
</feature>
<evidence type="ECO:0000259" key="4">
    <source>
        <dbReference type="PROSITE" id="PS50102"/>
    </source>
</evidence>
<dbReference type="InterPro" id="IPR012677">
    <property type="entry name" value="Nucleotide-bd_a/b_plait_sf"/>
</dbReference>
<feature type="domain" description="RRM" evidence="4">
    <location>
        <begin position="165"/>
        <end position="240"/>
    </location>
</feature>
<proteinExistence type="predicted"/>
<feature type="region of interest" description="Disordered" evidence="3">
    <location>
        <begin position="465"/>
        <end position="502"/>
    </location>
</feature>
<feature type="compositionally biased region" description="Basic and acidic residues" evidence="3">
    <location>
        <begin position="352"/>
        <end position="364"/>
    </location>
</feature>
<dbReference type="PROSITE" id="PS50102">
    <property type="entry name" value="RRM"/>
    <property type="match status" value="1"/>
</dbReference>
<dbReference type="InterPro" id="IPR035979">
    <property type="entry name" value="RBD_domain_sf"/>
</dbReference>
<keyword evidence="1 2" id="KW-0694">RNA-binding</keyword>
<evidence type="ECO:0000256" key="1">
    <source>
        <dbReference type="ARBA" id="ARBA00022884"/>
    </source>
</evidence>
<comment type="caution">
    <text evidence="5">The sequence shown here is derived from an EMBL/GenBank/DDBJ whole genome shotgun (WGS) entry which is preliminary data.</text>
</comment>
<gene>
    <name evidence="5" type="ORF">PsYK624_087440</name>
</gene>
<dbReference type="GO" id="GO:0003723">
    <property type="term" value="F:RNA binding"/>
    <property type="evidence" value="ECO:0007669"/>
    <property type="project" value="UniProtKB-UniRule"/>
</dbReference>
<dbReference type="GO" id="GO:0005654">
    <property type="term" value="C:nucleoplasm"/>
    <property type="evidence" value="ECO:0007669"/>
    <property type="project" value="TreeGrafter"/>
</dbReference>
<dbReference type="EMBL" id="BPQB01000027">
    <property type="protein sequence ID" value="GJE92589.1"/>
    <property type="molecule type" value="Genomic_DNA"/>
</dbReference>
<dbReference type="GO" id="GO:0061574">
    <property type="term" value="C:ASAP complex"/>
    <property type="evidence" value="ECO:0007669"/>
    <property type="project" value="TreeGrafter"/>
</dbReference>
<feature type="region of interest" description="Disordered" evidence="3">
    <location>
        <begin position="253"/>
        <end position="364"/>
    </location>
</feature>
<dbReference type="AlphaFoldDB" id="A0A9P3LFG1"/>
<dbReference type="GO" id="GO:0000398">
    <property type="term" value="P:mRNA splicing, via spliceosome"/>
    <property type="evidence" value="ECO:0007669"/>
    <property type="project" value="TreeGrafter"/>
</dbReference>
<dbReference type="PANTHER" id="PTHR15481:SF0">
    <property type="entry name" value="LD23870P-RELATED"/>
    <property type="match status" value="1"/>
</dbReference>
<feature type="compositionally biased region" description="Basic and acidic residues" evidence="3">
    <location>
        <begin position="335"/>
        <end position="345"/>
    </location>
</feature>